<name>A0A8J4QMB2_9ROSI</name>
<dbReference type="InterPro" id="IPR050796">
    <property type="entry name" value="SCF_F-box_component"/>
</dbReference>
<dbReference type="InterPro" id="IPR036047">
    <property type="entry name" value="F-box-like_dom_sf"/>
</dbReference>
<dbReference type="Proteomes" id="UP000737018">
    <property type="component" value="Unassembled WGS sequence"/>
</dbReference>
<proteinExistence type="predicted"/>
<reference evidence="2" key="1">
    <citation type="submission" date="2020-03" db="EMBL/GenBank/DDBJ databases">
        <title>Castanea mollissima Vanexum genome sequencing.</title>
        <authorList>
            <person name="Staton M."/>
        </authorList>
    </citation>
    <scope>NUCLEOTIDE SEQUENCE</scope>
    <source>
        <tissue evidence="2">Leaf</tissue>
    </source>
</reference>
<evidence type="ECO:0000259" key="1">
    <source>
        <dbReference type="SMART" id="SM00256"/>
    </source>
</evidence>
<dbReference type="CDD" id="cd22157">
    <property type="entry name" value="F-box_AtFBW1-like"/>
    <property type="match status" value="1"/>
</dbReference>
<accession>A0A8J4QMB2</accession>
<dbReference type="SUPFAM" id="SSF81383">
    <property type="entry name" value="F-box domain"/>
    <property type="match status" value="1"/>
</dbReference>
<dbReference type="NCBIfam" id="TIGR01640">
    <property type="entry name" value="F_box_assoc_1"/>
    <property type="match status" value="1"/>
</dbReference>
<dbReference type="OrthoDB" id="5314306at2759"/>
<dbReference type="PANTHER" id="PTHR31672">
    <property type="entry name" value="BNACNNG10540D PROTEIN"/>
    <property type="match status" value="1"/>
</dbReference>
<sequence length="396" mass="45370">MGERMVPMMSQHHHLSDQMVYDILSRLPVKSIIRFRYVSKSWNSIVTDPYFKFNQAKSLSNNSHNGYVIYTKYPQKYIPCLQYPQHEVEDLCTVVCNSDNTLTEVSRIEIPFLYESIVGFCNGLFILASPSPMNHSSQYIYLWNPIIRKFMRVASIRGQPSTSSVTLGFAYHPRKNDFKILRLVCFKNEGKLLPAKAEAEVYTLSTASWRKFSISVDSFSGSTICRISESPSLFFNGALHSIAFSIDYKFILSFDVDDERFREIRLPQNYLVGVSLRNEWLAILKGSLALIVIGDDQIDLSSVCHIWVMTEYGVAKSWTKKCVPMDKHSKFLSCTIDGELLIKRYDLKVRIVSFDPESLKEEVLGIPDPRDVIYTTNFVESLVLLDQLSNESYSLG</sequence>
<organism evidence="2 3">
    <name type="scientific">Castanea mollissima</name>
    <name type="common">Chinese chestnut</name>
    <dbReference type="NCBI Taxonomy" id="60419"/>
    <lineage>
        <taxon>Eukaryota</taxon>
        <taxon>Viridiplantae</taxon>
        <taxon>Streptophyta</taxon>
        <taxon>Embryophyta</taxon>
        <taxon>Tracheophyta</taxon>
        <taxon>Spermatophyta</taxon>
        <taxon>Magnoliopsida</taxon>
        <taxon>eudicotyledons</taxon>
        <taxon>Gunneridae</taxon>
        <taxon>Pentapetalae</taxon>
        <taxon>rosids</taxon>
        <taxon>fabids</taxon>
        <taxon>Fagales</taxon>
        <taxon>Fagaceae</taxon>
        <taxon>Castanea</taxon>
    </lineage>
</organism>
<comment type="caution">
    <text evidence="2">The sequence shown here is derived from an EMBL/GenBank/DDBJ whole genome shotgun (WGS) entry which is preliminary data.</text>
</comment>
<dbReference type="Gene3D" id="1.20.1280.50">
    <property type="match status" value="1"/>
</dbReference>
<dbReference type="SMART" id="SM00256">
    <property type="entry name" value="FBOX"/>
    <property type="match status" value="1"/>
</dbReference>
<dbReference type="InterPro" id="IPR006527">
    <property type="entry name" value="F-box-assoc_dom_typ1"/>
</dbReference>
<evidence type="ECO:0000313" key="3">
    <source>
        <dbReference type="Proteomes" id="UP000737018"/>
    </source>
</evidence>
<dbReference type="Pfam" id="PF00646">
    <property type="entry name" value="F-box"/>
    <property type="match status" value="1"/>
</dbReference>
<dbReference type="InterPro" id="IPR017451">
    <property type="entry name" value="F-box-assoc_interact_dom"/>
</dbReference>
<feature type="domain" description="F-box" evidence="1">
    <location>
        <begin position="15"/>
        <end position="55"/>
    </location>
</feature>
<dbReference type="Pfam" id="PF07734">
    <property type="entry name" value="FBA_1"/>
    <property type="match status" value="1"/>
</dbReference>
<protein>
    <recommendedName>
        <fullName evidence="1">F-box domain-containing protein</fullName>
    </recommendedName>
</protein>
<dbReference type="EMBL" id="JRKL02006302">
    <property type="protein sequence ID" value="KAF3949126.1"/>
    <property type="molecule type" value="Genomic_DNA"/>
</dbReference>
<evidence type="ECO:0000313" key="2">
    <source>
        <dbReference type="EMBL" id="KAF3949126.1"/>
    </source>
</evidence>
<dbReference type="AlphaFoldDB" id="A0A8J4QMB2"/>
<keyword evidence="3" id="KW-1185">Reference proteome</keyword>
<gene>
    <name evidence="2" type="ORF">CMV_024959</name>
</gene>
<dbReference type="PANTHER" id="PTHR31672:SF13">
    <property type="entry name" value="F-BOX PROTEIN CPR30-LIKE"/>
    <property type="match status" value="1"/>
</dbReference>
<dbReference type="InterPro" id="IPR001810">
    <property type="entry name" value="F-box_dom"/>
</dbReference>